<dbReference type="PANTHER" id="PTHR23274">
    <property type="entry name" value="DNA HELICASE-RELATED"/>
    <property type="match status" value="1"/>
</dbReference>
<keyword evidence="2" id="KW-1185">Reference proteome</keyword>
<reference evidence="1" key="2">
    <citation type="journal article" date="2020" name="Nat. Commun.">
        <title>Large-scale genome sequencing of mycorrhizal fungi provides insights into the early evolution of symbiotic traits.</title>
        <authorList>
            <person name="Miyauchi S."/>
            <person name="Kiss E."/>
            <person name="Kuo A."/>
            <person name="Drula E."/>
            <person name="Kohler A."/>
            <person name="Sanchez-Garcia M."/>
            <person name="Morin E."/>
            <person name="Andreopoulos B."/>
            <person name="Barry K.W."/>
            <person name="Bonito G."/>
            <person name="Buee M."/>
            <person name="Carver A."/>
            <person name="Chen C."/>
            <person name="Cichocki N."/>
            <person name="Clum A."/>
            <person name="Culley D."/>
            <person name="Crous P.W."/>
            <person name="Fauchery L."/>
            <person name="Girlanda M."/>
            <person name="Hayes R.D."/>
            <person name="Keri Z."/>
            <person name="LaButti K."/>
            <person name="Lipzen A."/>
            <person name="Lombard V."/>
            <person name="Magnuson J."/>
            <person name="Maillard F."/>
            <person name="Murat C."/>
            <person name="Nolan M."/>
            <person name="Ohm R.A."/>
            <person name="Pangilinan J."/>
            <person name="Pereira M.F."/>
            <person name="Perotto S."/>
            <person name="Peter M."/>
            <person name="Pfister S."/>
            <person name="Riley R."/>
            <person name="Sitrit Y."/>
            <person name="Stielow J.B."/>
            <person name="Szollosi G."/>
            <person name="Zifcakova L."/>
            <person name="Stursova M."/>
            <person name="Spatafora J.W."/>
            <person name="Tedersoo L."/>
            <person name="Vaario L.M."/>
            <person name="Yamada A."/>
            <person name="Yan M."/>
            <person name="Wang P."/>
            <person name="Xu J."/>
            <person name="Bruns T."/>
            <person name="Baldrian P."/>
            <person name="Vilgalys R."/>
            <person name="Dunand C."/>
            <person name="Henrissat B."/>
            <person name="Grigoriev I.V."/>
            <person name="Hibbett D."/>
            <person name="Nagy L.G."/>
            <person name="Martin F.M."/>
        </authorList>
    </citation>
    <scope>NUCLEOTIDE SEQUENCE</scope>
    <source>
        <strain evidence="1">Prilba</strain>
    </source>
</reference>
<dbReference type="AlphaFoldDB" id="A0A9P5MUR3"/>
<dbReference type="Proteomes" id="UP000759537">
    <property type="component" value="Unassembled WGS sequence"/>
</dbReference>
<accession>A0A9P5MUR3</accession>
<evidence type="ECO:0000313" key="1">
    <source>
        <dbReference type="EMBL" id="KAF8479200.1"/>
    </source>
</evidence>
<dbReference type="SUPFAM" id="SSF52540">
    <property type="entry name" value="P-loop containing nucleoside triphosphate hydrolases"/>
    <property type="match status" value="1"/>
</dbReference>
<reference evidence="1" key="1">
    <citation type="submission" date="2019-10" db="EMBL/GenBank/DDBJ databases">
        <authorList>
            <consortium name="DOE Joint Genome Institute"/>
            <person name="Kuo A."/>
            <person name="Miyauchi S."/>
            <person name="Kiss E."/>
            <person name="Drula E."/>
            <person name="Kohler A."/>
            <person name="Sanchez-Garcia M."/>
            <person name="Andreopoulos B."/>
            <person name="Barry K.W."/>
            <person name="Bonito G."/>
            <person name="Buee M."/>
            <person name="Carver A."/>
            <person name="Chen C."/>
            <person name="Cichocki N."/>
            <person name="Clum A."/>
            <person name="Culley D."/>
            <person name="Crous P.W."/>
            <person name="Fauchery L."/>
            <person name="Girlanda M."/>
            <person name="Hayes R."/>
            <person name="Keri Z."/>
            <person name="LaButti K."/>
            <person name="Lipzen A."/>
            <person name="Lombard V."/>
            <person name="Magnuson J."/>
            <person name="Maillard F."/>
            <person name="Morin E."/>
            <person name="Murat C."/>
            <person name="Nolan M."/>
            <person name="Ohm R."/>
            <person name="Pangilinan J."/>
            <person name="Pereira M."/>
            <person name="Perotto S."/>
            <person name="Peter M."/>
            <person name="Riley R."/>
            <person name="Sitrit Y."/>
            <person name="Stielow B."/>
            <person name="Szollosi G."/>
            <person name="Zifcakova L."/>
            <person name="Stursova M."/>
            <person name="Spatafora J.W."/>
            <person name="Tedersoo L."/>
            <person name="Vaario L.-M."/>
            <person name="Yamada A."/>
            <person name="Yan M."/>
            <person name="Wang P."/>
            <person name="Xu J."/>
            <person name="Bruns T."/>
            <person name="Baldrian P."/>
            <person name="Vilgalys R."/>
            <person name="Henrissat B."/>
            <person name="Grigoriev I.V."/>
            <person name="Hibbett D."/>
            <person name="Nagy L.G."/>
            <person name="Martin F.M."/>
        </authorList>
    </citation>
    <scope>NUCLEOTIDE SEQUENCE</scope>
    <source>
        <strain evidence="1">Prilba</strain>
    </source>
</reference>
<name>A0A9P5MUR3_9AGAM</name>
<protein>
    <submittedName>
        <fullName evidence="1">Uncharacterized protein</fullName>
    </submittedName>
</protein>
<dbReference type="InterPro" id="IPR027417">
    <property type="entry name" value="P-loop_NTPase"/>
</dbReference>
<dbReference type="OrthoDB" id="2613383at2759"/>
<comment type="caution">
    <text evidence="1">The sequence shown here is derived from an EMBL/GenBank/DDBJ whole genome shotgun (WGS) entry which is preliminary data.</text>
</comment>
<proteinExistence type="predicted"/>
<sequence>MFRLLKDISVSQQLVKNGRVIVTEVGTRIITVRVIPNRSLQTQPDSEEFILPRIPFTHQLPSGHTLSRRQFPLAPAYATTIEDCQVYDLDRVAIDLTQPVYAHGQLYTALSKISNRTDGLVRLPPGKTTTKNVVYKELLL</sequence>
<evidence type="ECO:0000313" key="2">
    <source>
        <dbReference type="Proteomes" id="UP000759537"/>
    </source>
</evidence>
<dbReference type="EMBL" id="WHVB01000010">
    <property type="protein sequence ID" value="KAF8479200.1"/>
    <property type="molecule type" value="Genomic_DNA"/>
</dbReference>
<organism evidence="1 2">
    <name type="scientific">Russula ochroleuca</name>
    <dbReference type="NCBI Taxonomy" id="152965"/>
    <lineage>
        <taxon>Eukaryota</taxon>
        <taxon>Fungi</taxon>
        <taxon>Dikarya</taxon>
        <taxon>Basidiomycota</taxon>
        <taxon>Agaricomycotina</taxon>
        <taxon>Agaricomycetes</taxon>
        <taxon>Russulales</taxon>
        <taxon>Russulaceae</taxon>
        <taxon>Russula</taxon>
    </lineage>
</organism>
<gene>
    <name evidence="1" type="ORF">DFH94DRAFT_632801</name>
</gene>
<dbReference type="PANTHER" id="PTHR23274:SF11">
    <property type="entry name" value="ATP-DEPENDENT DNA HELICASE PIF1"/>
    <property type="match status" value="1"/>
</dbReference>